<keyword evidence="2" id="KW-0479">Metal-binding</keyword>
<dbReference type="PANTHER" id="PTHR12112:SF39">
    <property type="entry name" value="EG:152A3.5 PROTEIN (FBGN0003116_PN PROTEIN)"/>
    <property type="match status" value="1"/>
</dbReference>
<proteinExistence type="predicted"/>
<dbReference type="Gene3D" id="3.10.310.20">
    <property type="entry name" value="DHHA2 domain"/>
    <property type="match status" value="1"/>
</dbReference>
<dbReference type="SMART" id="SM01131">
    <property type="entry name" value="DHHA2"/>
    <property type="match status" value="1"/>
</dbReference>
<comment type="cofactor">
    <cofactor evidence="1">
        <name>Mn(2+)</name>
        <dbReference type="ChEBI" id="CHEBI:29035"/>
    </cofactor>
</comment>
<feature type="domain" description="DHHA2" evidence="6">
    <location>
        <begin position="231"/>
        <end position="384"/>
    </location>
</feature>
<reference evidence="7" key="1">
    <citation type="submission" date="2021-03" db="EMBL/GenBank/DDBJ databases">
        <title>Revisited historic fungal species revealed as producer of novel bioactive compounds through whole genome sequencing and comparative genomics.</title>
        <authorList>
            <person name="Vignolle G.A."/>
            <person name="Hochenegger N."/>
            <person name="Mach R.L."/>
            <person name="Mach-Aigner A.R."/>
            <person name="Javad Rahimi M."/>
            <person name="Salim K.A."/>
            <person name="Chan C.M."/>
            <person name="Lim L.B.L."/>
            <person name="Cai F."/>
            <person name="Druzhinina I.S."/>
            <person name="U'Ren J.M."/>
            <person name="Derntl C."/>
        </authorList>
    </citation>
    <scope>NUCLEOTIDE SEQUENCE</scope>
    <source>
        <strain evidence="7">TUCIM 5799</strain>
    </source>
</reference>
<keyword evidence="5" id="KW-0732">Signal</keyword>
<dbReference type="InterPro" id="IPR038222">
    <property type="entry name" value="DHHA2_dom_sf"/>
</dbReference>
<evidence type="ECO:0000259" key="6">
    <source>
        <dbReference type="SMART" id="SM01131"/>
    </source>
</evidence>
<dbReference type="SUPFAM" id="SSF64182">
    <property type="entry name" value="DHH phosphoesterases"/>
    <property type="match status" value="1"/>
</dbReference>
<evidence type="ECO:0000313" key="8">
    <source>
        <dbReference type="Proteomes" id="UP000829685"/>
    </source>
</evidence>
<evidence type="ECO:0000256" key="5">
    <source>
        <dbReference type="SAM" id="SignalP"/>
    </source>
</evidence>
<evidence type="ECO:0000256" key="2">
    <source>
        <dbReference type="ARBA" id="ARBA00022723"/>
    </source>
</evidence>
<evidence type="ECO:0000313" key="7">
    <source>
        <dbReference type="EMBL" id="KAI1881293.1"/>
    </source>
</evidence>
<evidence type="ECO:0000256" key="3">
    <source>
        <dbReference type="ARBA" id="ARBA00022801"/>
    </source>
</evidence>
<organism evidence="7 8">
    <name type="scientific">Neoarthrinium moseri</name>
    <dbReference type="NCBI Taxonomy" id="1658444"/>
    <lineage>
        <taxon>Eukaryota</taxon>
        <taxon>Fungi</taxon>
        <taxon>Dikarya</taxon>
        <taxon>Ascomycota</taxon>
        <taxon>Pezizomycotina</taxon>
        <taxon>Sordariomycetes</taxon>
        <taxon>Xylariomycetidae</taxon>
        <taxon>Amphisphaeriales</taxon>
        <taxon>Apiosporaceae</taxon>
        <taxon>Neoarthrinium</taxon>
    </lineage>
</organism>
<dbReference type="Gene3D" id="3.90.1640.10">
    <property type="entry name" value="inorganic pyrophosphatase (n-terminal core)"/>
    <property type="match status" value="1"/>
</dbReference>
<comment type="caution">
    <text evidence="7">The sequence shown here is derived from an EMBL/GenBank/DDBJ whole genome shotgun (WGS) entry which is preliminary data.</text>
</comment>
<evidence type="ECO:0000256" key="4">
    <source>
        <dbReference type="ARBA" id="ARBA00023211"/>
    </source>
</evidence>
<dbReference type="InterPro" id="IPR038763">
    <property type="entry name" value="DHH_sf"/>
</dbReference>
<dbReference type="EMBL" id="JAFIMR010000001">
    <property type="protein sequence ID" value="KAI1881293.1"/>
    <property type="molecule type" value="Genomic_DNA"/>
</dbReference>
<dbReference type="Pfam" id="PF01368">
    <property type="entry name" value="DHH"/>
    <property type="match status" value="1"/>
</dbReference>
<accession>A0A9Q0ARY8</accession>
<keyword evidence="8" id="KW-1185">Reference proteome</keyword>
<feature type="chain" id="PRO_5040426690" description="DHHA2 domain-containing protein" evidence="5">
    <location>
        <begin position="20"/>
        <end position="388"/>
    </location>
</feature>
<dbReference type="GO" id="GO:0005737">
    <property type="term" value="C:cytoplasm"/>
    <property type="evidence" value="ECO:0007669"/>
    <property type="project" value="InterPro"/>
</dbReference>
<evidence type="ECO:0000256" key="1">
    <source>
        <dbReference type="ARBA" id="ARBA00001936"/>
    </source>
</evidence>
<feature type="signal peptide" evidence="5">
    <location>
        <begin position="1"/>
        <end position="19"/>
    </location>
</feature>
<dbReference type="GO" id="GO:0046872">
    <property type="term" value="F:metal ion binding"/>
    <property type="evidence" value="ECO:0007669"/>
    <property type="project" value="UniProtKB-KW"/>
</dbReference>
<dbReference type="GO" id="GO:0004309">
    <property type="term" value="F:exopolyphosphatase activity"/>
    <property type="evidence" value="ECO:0007669"/>
    <property type="project" value="TreeGrafter"/>
</dbReference>
<dbReference type="InterPro" id="IPR004097">
    <property type="entry name" value="DHHA2"/>
</dbReference>
<dbReference type="AlphaFoldDB" id="A0A9Q0ARY8"/>
<dbReference type="Proteomes" id="UP000829685">
    <property type="component" value="Unassembled WGS sequence"/>
</dbReference>
<sequence>MPARASLSAFLATARSALAASASKKQTLTFVVGNESADLDSLCSALLFAYLRTYGSPQTLHIPLCHLPRDDLTLRPEFTEVLRRAATSPDDVITLDDLPELDATNTQWLLVDHNCLTGHLELFNKQVVGCVDHHTDEGKVPQESEVRLIEKSGSCMSLVVTHCREAWEKLKDADKATEIDAQLAHLAVGPILIDTQKLGDKNKTTSFDEDAVQYLETKLPSATGYDRTNFFSDVAKLKGDISPLSMRDILRKDYKEWDDSGVKLGTSSVPAHFGYLTEKAGSSDALLDGIKRWGTEKDLDLVTVLTAFTNEASFHRELLLFARTEKGVATAKAFEKDYTEKLQLSPWSSGKLDLDEQSQWLRCWTQGRVENSRKQVAPMLREAMKAKI</sequence>
<dbReference type="Pfam" id="PF02833">
    <property type="entry name" value="DHHA2"/>
    <property type="match status" value="1"/>
</dbReference>
<name>A0A9Q0ARY8_9PEZI</name>
<gene>
    <name evidence="7" type="ORF">JX265_000119</name>
</gene>
<dbReference type="PANTHER" id="PTHR12112">
    <property type="entry name" value="BNIP - RELATED"/>
    <property type="match status" value="1"/>
</dbReference>
<protein>
    <recommendedName>
        <fullName evidence="6">DHHA2 domain-containing protein</fullName>
    </recommendedName>
</protein>
<keyword evidence="3" id="KW-0378">Hydrolase</keyword>
<dbReference type="InterPro" id="IPR001667">
    <property type="entry name" value="DDH_dom"/>
</dbReference>
<keyword evidence="4" id="KW-0464">Manganese</keyword>